<reference evidence="4" key="1">
    <citation type="submission" date="2025-08" db="UniProtKB">
        <authorList>
            <consortium name="RefSeq"/>
        </authorList>
    </citation>
    <scope>IDENTIFICATION</scope>
    <source>
        <tissue evidence="4">Gonads</tissue>
    </source>
</reference>
<sequence>MDLKYGQRALFLCACSELLIINLQDENKEIIRSLDFLSEQFDEEKKRSKVLEDIVGEITKENQVLKAEVDKLKSVSNTVQMKKIENNLSITGLTAKEETQEQALIKTLTLFSFLDTPLTSNDISNFRQVPTNSGTTVIVTVKPEHKKLILQSRGRKGKLTLKNTKFSDSNDRIFVDEELTKETYALFKKAKEELRGVGYKYVWHRDGKILSRKNDDSKVVAVRNESHLKDLLK</sequence>
<dbReference type="OrthoDB" id="6762284at2759"/>
<dbReference type="AlphaFoldDB" id="A0A6J2XKE1"/>
<gene>
    <name evidence="4" type="primary">LOC115879200</name>
</gene>
<feature type="coiled-coil region" evidence="1">
    <location>
        <begin position="20"/>
        <end position="75"/>
    </location>
</feature>
<dbReference type="InParanoid" id="A0A6J2XKE1"/>
<feature type="domain" description="FP protein C-terminal" evidence="2">
    <location>
        <begin position="180"/>
        <end position="231"/>
    </location>
</feature>
<dbReference type="GeneID" id="115879200"/>
<keyword evidence="1" id="KW-0175">Coiled coil</keyword>
<proteinExistence type="predicted"/>
<dbReference type="InterPro" id="IPR057251">
    <property type="entry name" value="FP_C"/>
</dbReference>
<evidence type="ECO:0000259" key="2">
    <source>
        <dbReference type="Pfam" id="PF25298"/>
    </source>
</evidence>
<evidence type="ECO:0000313" key="3">
    <source>
        <dbReference type="Proteomes" id="UP000504635"/>
    </source>
</evidence>
<evidence type="ECO:0000313" key="4">
    <source>
        <dbReference type="RefSeq" id="XP_030751752.1"/>
    </source>
</evidence>
<evidence type="ECO:0000256" key="1">
    <source>
        <dbReference type="SAM" id="Coils"/>
    </source>
</evidence>
<dbReference type="Proteomes" id="UP000504635">
    <property type="component" value="Unplaced"/>
</dbReference>
<dbReference type="Pfam" id="PF25298">
    <property type="entry name" value="Baculo_FP_2nd"/>
    <property type="match status" value="1"/>
</dbReference>
<name>A0A6J2XKE1_SITOR</name>
<dbReference type="KEGG" id="soy:115879200"/>
<organism evidence="3 4">
    <name type="scientific">Sitophilus oryzae</name>
    <name type="common">Rice weevil</name>
    <name type="synonym">Curculio oryzae</name>
    <dbReference type="NCBI Taxonomy" id="7048"/>
    <lineage>
        <taxon>Eukaryota</taxon>
        <taxon>Metazoa</taxon>
        <taxon>Ecdysozoa</taxon>
        <taxon>Arthropoda</taxon>
        <taxon>Hexapoda</taxon>
        <taxon>Insecta</taxon>
        <taxon>Pterygota</taxon>
        <taxon>Neoptera</taxon>
        <taxon>Endopterygota</taxon>
        <taxon>Coleoptera</taxon>
        <taxon>Polyphaga</taxon>
        <taxon>Cucujiformia</taxon>
        <taxon>Curculionidae</taxon>
        <taxon>Dryophthorinae</taxon>
        <taxon>Sitophilus</taxon>
    </lineage>
</organism>
<dbReference type="RefSeq" id="XP_030751752.1">
    <property type="nucleotide sequence ID" value="XM_030895892.1"/>
</dbReference>
<accession>A0A6J2XKE1</accession>
<protein>
    <submittedName>
        <fullName evidence="4">Uncharacterized protein LOC115879200</fullName>
    </submittedName>
</protein>
<keyword evidence="3" id="KW-1185">Reference proteome</keyword>